<feature type="region of interest" description="Disordered" evidence="1">
    <location>
        <begin position="28"/>
        <end position="65"/>
    </location>
</feature>
<dbReference type="EMBL" id="BAABME010005515">
    <property type="protein sequence ID" value="GAA0165853.1"/>
    <property type="molecule type" value="Genomic_DNA"/>
</dbReference>
<keyword evidence="3" id="KW-1185">Reference proteome</keyword>
<feature type="compositionally biased region" description="Gly residues" evidence="1">
    <location>
        <begin position="29"/>
        <end position="44"/>
    </location>
</feature>
<sequence>MDGWVEWGRGSGLGREVVRREVRVSQGAGWAGRRGHGGGGGGGDGDGEGKYEWDHQGRCKNGRGVKRGILVDEKGSRARHKGSNTVEVMDSGGRKKWVTKISENTKMIVGASVESMMPKTWRHGGMSQDRPDVIVGCTNGEFGFAILRGGIRT</sequence>
<organism evidence="2 3">
    <name type="scientific">Lithospermum erythrorhizon</name>
    <name type="common">Purple gromwell</name>
    <name type="synonym">Lithospermum officinale var. erythrorhizon</name>
    <dbReference type="NCBI Taxonomy" id="34254"/>
    <lineage>
        <taxon>Eukaryota</taxon>
        <taxon>Viridiplantae</taxon>
        <taxon>Streptophyta</taxon>
        <taxon>Embryophyta</taxon>
        <taxon>Tracheophyta</taxon>
        <taxon>Spermatophyta</taxon>
        <taxon>Magnoliopsida</taxon>
        <taxon>eudicotyledons</taxon>
        <taxon>Gunneridae</taxon>
        <taxon>Pentapetalae</taxon>
        <taxon>asterids</taxon>
        <taxon>lamiids</taxon>
        <taxon>Boraginales</taxon>
        <taxon>Boraginaceae</taxon>
        <taxon>Boraginoideae</taxon>
        <taxon>Lithospermeae</taxon>
        <taxon>Lithospermum</taxon>
    </lineage>
</organism>
<feature type="compositionally biased region" description="Basic and acidic residues" evidence="1">
    <location>
        <begin position="47"/>
        <end position="57"/>
    </location>
</feature>
<reference evidence="2 3" key="1">
    <citation type="submission" date="2024-01" db="EMBL/GenBank/DDBJ databases">
        <title>The complete chloroplast genome sequence of Lithospermum erythrorhizon: insights into the phylogenetic relationship among Boraginaceae species and the maternal lineages of purple gromwells.</title>
        <authorList>
            <person name="Okada T."/>
            <person name="Watanabe K."/>
        </authorList>
    </citation>
    <scope>NUCLEOTIDE SEQUENCE [LARGE SCALE GENOMIC DNA]</scope>
</reference>
<gene>
    <name evidence="2" type="ORF">LIER_21147</name>
</gene>
<dbReference type="Proteomes" id="UP001454036">
    <property type="component" value="Unassembled WGS sequence"/>
</dbReference>
<feature type="region of interest" description="Disordered" evidence="1">
    <location>
        <begin position="72"/>
        <end position="91"/>
    </location>
</feature>
<evidence type="ECO:0000313" key="2">
    <source>
        <dbReference type="EMBL" id="GAA0165853.1"/>
    </source>
</evidence>
<comment type="caution">
    <text evidence="2">The sequence shown here is derived from an EMBL/GenBank/DDBJ whole genome shotgun (WGS) entry which is preliminary data.</text>
</comment>
<accession>A0AAV3QS06</accession>
<evidence type="ECO:0000256" key="1">
    <source>
        <dbReference type="SAM" id="MobiDB-lite"/>
    </source>
</evidence>
<name>A0AAV3QS06_LITER</name>
<evidence type="ECO:0000313" key="3">
    <source>
        <dbReference type="Proteomes" id="UP001454036"/>
    </source>
</evidence>
<protein>
    <submittedName>
        <fullName evidence="2">Uncharacterized protein</fullName>
    </submittedName>
</protein>
<proteinExistence type="predicted"/>
<dbReference type="AlphaFoldDB" id="A0AAV3QS06"/>